<protein>
    <submittedName>
        <fullName evidence="2">Uncharacterized protein</fullName>
    </submittedName>
</protein>
<feature type="compositionally biased region" description="Basic and acidic residues" evidence="1">
    <location>
        <begin position="41"/>
        <end position="56"/>
    </location>
</feature>
<evidence type="ECO:0000256" key="1">
    <source>
        <dbReference type="SAM" id="MobiDB-lite"/>
    </source>
</evidence>
<proteinExistence type="predicted"/>
<evidence type="ECO:0000313" key="2">
    <source>
        <dbReference type="EMBL" id="QSL65264.1"/>
    </source>
</evidence>
<dbReference type="PANTHER" id="PTHR28096">
    <property type="entry name" value="PROTEIN FAF1"/>
    <property type="match status" value="1"/>
</dbReference>
<feature type="compositionally biased region" description="Polar residues" evidence="1">
    <location>
        <begin position="61"/>
        <end position="76"/>
    </location>
</feature>
<gene>
    <name evidence="2" type="ORF">MERGE_002573</name>
</gene>
<dbReference type="GO" id="GO:0000462">
    <property type="term" value="P:maturation of SSU-rRNA from tricistronic rRNA transcript (SSU-rRNA, 5.8S rRNA, LSU-rRNA)"/>
    <property type="evidence" value="ECO:0007669"/>
    <property type="project" value="TreeGrafter"/>
</dbReference>
<keyword evidence="3" id="KW-1185">Reference proteome</keyword>
<evidence type="ECO:0000313" key="3">
    <source>
        <dbReference type="Proteomes" id="UP000663699"/>
    </source>
</evidence>
<dbReference type="EMBL" id="CP054536">
    <property type="protein sequence ID" value="QSL65264.1"/>
    <property type="molecule type" value="Genomic_DNA"/>
</dbReference>
<accession>A0A899FY89</accession>
<dbReference type="PANTHER" id="PTHR28096:SF1">
    <property type="entry name" value="PROTEIN FAF1"/>
    <property type="match status" value="1"/>
</dbReference>
<dbReference type="Proteomes" id="UP000663699">
    <property type="component" value="Chromosome 5"/>
</dbReference>
<dbReference type="Pfam" id="PF15375">
    <property type="entry name" value="FSAF1"/>
    <property type="match status" value="1"/>
</dbReference>
<feature type="compositionally biased region" description="Basic residues" evidence="1">
    <location>
        <begin position="272"/>
        <end position="282"/>
    </location>
</feature>
<reference evidence="2" key="1">
    <citation type="submission" date="2020-06" db="EMBL/GenBank/DDBJ databases">
        <title>Genomes of multiple members of Pneumocystis genus reveal paths to human pathogen Pneumocystis jirovecii.</title>
        <authorList>
            <person name="Cisse O.H."/>
            <person name="Ma L."/>
            <person name="Dekker J."/>
            <person name="Khil P."/>
            <person name="Jo J."/>
            <person name="Brenchley J."/>
            <person name="Blair R."/>
            <person name="Pahar B."/>
            <person name="Chabe M."/>
            <person name="Van Rompay K.A."/>
            <person name="Keesler R."/>
            <person name="Sukura A."/>
            <person name="Hirsch V."/>
            <person name="Kutty G."/>
            <person name="Liu Y."/>
            <person name="Peng L."/>
            <person name="Chen J."/>
            <person name="Song J."/>
            <person name="Weissenbacher-Lang C."/>
            <person name="Xu J."/>
            <person name="Upham N.S."/>
            <person name="Stajich J.E."/>
            <person name="Cuomo C.A."/>
            <person name="Cushion M.T."/>
            <person name="Kovacs J.A."/>
        </authorList>
    </citation>
    <scope>NUCLEOTIDE SEQUENCE</scope>
    <source>
        <strain evidence="2">2A</strain>
    </source>
</reference>
<dbReference type="InterPro" id="IPR027973">
    <property type="entry name" value="FSAF1-like"/>
</dbReference>
<feature type="region of interest" description="Disordered" evidence="1">
    <location>
        <begin position="33"/>
        <end position="80"/>
    </location>
</feature>
<feature type="region of interest" description="Disordered" evidence="1">
    <location>
        <begin position="259"/>
        <end position="282"/>
    </location>
</feature>
<dbReference type="GO" id="GO:0005730">
    <property type="term" value="C:nucleolus"/>
    <property type="evidence" value="ECO:0007669"/>
    <property type="project" value="TreeGrafter"/>
</dbReference>
<sequence length="282" mass="31915">MGRRGESKLSKNLEKTALKGLKKSFEDEFGSVHKFFGPEGPGKRLHEEPGLSEKAGDNAVKQDSQQQSSHISTRNSPMEEGRLQFPQVIHFLEGGKSWAASETCVKGSPHMSSELPHFCKKNKGFRGGGKEQDSGYGQLKNDIALQRLLRESHWLKRGSDRSAFSLEPVGKQRHKIMENRIKRLGGKEVKEKVPLKIRLGMKRKAKIRSEIAKKKAKEAGVVRALPVSKAKRKYKRNHGLNEIRIGKYHKGMVTLSEKDIRETLSTPISDKKNKRKNNRKFV</sequence>
<dbReference type="AlphaFoldDB" id="A0A899FY89"/>
<dbReference type="InterPro" id="IPR053030">
    <property type="entry name" value="Ribosomal_biogenesis_FAF1-like"/>
</dbReference>
<dbReference type="OrthoDB" id="5556956at2759"/>
<organism evidence="2 3">
    <name type="scientific">Pneumocystis wakefieldiae</name>
    <dbReference type="NCBI Taxonomy" id="38082"/>
    <lineage>
        <taxon>Eukaryota</taxon>
        <taxon>Fungi</taxon>
        <taxon>Dikarya</taxon>
        <taxon>Ascomycota</taxon>
        <taxon>Taphrinomycotina</taxon>
        <taxon>Pneumocystomycetes</taxon>
        <taxon>Pneumocystaceae</taxon>
        <taxon>Pneumocystis</taxon>
    </lineage>
</organism>
<name>A0A899FY89_9ASCO</name>